<dbReference type="Gene3D" id="2.60.40.10">
    <property type="entry name" value="Immunoglobulins"/>
    <property type="match status" value="1"/>
</dbReference>
<dbReference type="GeneTree" id="ENSGT00940000177059"/>
<dbReference type="AlphaFoldDB" id="A0A8C4NX27"/>
<dbReference type="PANTHER" id="PTHR14334">
    <property type="entry name" value="B-CELL ANTIGEN RECEPTOR COMPLEX-ASSOCIATED PROTEIN"/>
    <property type="match status" value="1"/>
</dbReference>
<dbReference type="GO" id="GO:0030183">
    <property type="term" value="P:B cell differentiation"/>
    <property type="evidence" value="ECO:0007669"/>
    <property type="project" value="TreeGrafter"/>
</dbReference>
<dbReference type="InterPro" id="IPR036179">
    <property type="entry name" value="Ig-like_dom_sf"/>
</dbReference>
<organism evidence="4 5">
    <name type="scientific">Dicentrarchus labrax</name>
    <name type="common">European seabass</name>
    <name type="synonym">Morone labrax</name>
    <dbReference type="NCBI Taxonomy" id="13489"/>
    <lineage>
        <taxon>Eukaryota</taxon>
        <taxon>Metazoa</taxon>
        <taxon>Chordata</taxon>
        <taxon>Craniata</taxon>
        <taxon>Vertebrata</taxon>
        <taxon>Euteleostomi</taxon>
        <taxon>Actinopterygii</taxon>
        <taxon>Neopterygii</taxon>
        <taxon>Teleostei</taxon>
        <taxon>Neoteleostei</taxon>
        <taxon>Acanthomorphata</taxon>
        <taxon>Eupercaria</taxon>
        <taxon>Moronidae</taxon>
        <taxon>Dicentrarchus</taxon>
    </lineage>
</organism>
<evidence type="ECO:0000313" key="5">
    <source>
        <dbReference type="Proteomes" id="UP000694389"/>
    </source>
</evidence>
<protein>
    <recommendedName>
        <fullName evidence="3">Ig-like domain-containing protein</fullName>
    </recommendedName>
</protein>
<evidence type="ECO:0000256" key="2">
    <source>
        <dbReference type="SAM" id="SignalP"/>
    </source>
</evidence>
<dbReference type="Ensembl" id="ENSDLAT00005057131.2">
    <property type="protein sequence ID" value="ENSDLAP00005053740.2"/>
    <property type="gene ID" value="ENSDLAG00005023099.2"/>
</dbReference>
<dbReference type="SUPFAM" id="SSF48726">
    <property type="entry name" value="Immunoglobulin"/>
    <property type="match status" value="1"/>
</dbReference>
<reference evidence="4" key="2">
    <citation type="submission" date="2025-09" db="UniProtKB">
        <authorList>
            <consortium name="Ensembl"/>
        </authorList>
    </citation>
    <scope>IDENTIFICATION</scope>
</reference>
<accession>A0A8C4NX27</accession>
<feature type="chain" id="PRO_5035874473" description="Ig-like domain-containing protein" evidence="2">
    <location>
        <begin position="30"/>
        <end position="189"/>
    </location>
</feature>
<sequence length="189" mass="21098">MKKFGNPCIMLYCVSSGTLVVTQTPAVSAMEGETVNVSCCWTWTGKPERMTVDWLKNQTSVKIDIFSLTNHSQGSLRMDTSDCLNLTFMKISREDSGRYTCKASVEIPLLVEFEGNGTVITVTARENTKDHTNPPTADSSFLCCFICLKKLRTRAQQHTPGTIELSRNSTVKIWCLSPISSIYIPVHYD</sequence>
<keyword evidence="1" id="KW-0393">Immunoglobulin domain</keyword>
<reference evidence="4" key="1">
    <citation type="submission" date="2025-08" db="UniProtKB">
        <authorList>
            <consortium name="Ensembl"/>
        </authorList>
    </citation>
    <scope>IDENTIFICATION</scope>
</reference>
<keyword evidence="2" id="KW-0732">Signal</keyword>
<feature type="domain" description="Ig-like" evidence="3">
    <location>
        <begin position="7"/>
        <end position="104"/>
    </location>
</feature>
<dbReference type="GO" id="GO:0009897">
    <property type="term" value="C:external side of plasma membrane"/>
    <property type="evidence" value="ECO:0007669"/>
    <property type="project" value="TreeGrafter"/>
</dbReference>
<proteinExistence type="predicted"/>
<dbReference type="InterPro" id="IPR013783">
    <property type="entry name" value="Ig-like_fold"/>
</dbReference>
<dbReference type="InterPro" id="IPR003599">
    <property type="entry name" value="Ig_sub"/>
</dbReference>
<dbReference type="InterPro" id="IPR007110">
    <property type="entry name" value="Ig-like_dom"/>
</dbReference>
<evidence type="ECO:0000259" key="3">
    <source>
        <dbReference type="PROSITE" id="PS50835"/>
    </source>
</evidence>
<evidence type="ECO:0000313" key="4">
    <source>
        <dbReference type="Ensembl" id="ENSDLAP00005053740.2"/>
    </source>
</evidence>
<dbReference type="GO" id="GO:0019815">
    <property type="term" value="C:B cell receptor complex"/>
    <property type="evidence" value="ECO:0007669"/>
    <property type="project" value="TreeGrafter"/>
</dbReference>
<dbReference type="SMART" id="SM00409">
    <property type="entry name" value="IG"/>
    <property type="match status" value="1"/>
</dbReference>
<feature type="signal peptide" evidence="2">
    <location>
        <begin position="1"/>
        <end position="29"/>
    </location>
</feature>
<dbReference type="Pfam" id="PF13927">
    <property type="entry name" value="Ig_3"/>
    <property type="match status" value="1"/>
</dbReference>
<dbReference type="Proteomes" id="UP000694389">
    <property type="component" value="Unassembled WGS sequence"/>
</dbReference>
<keyword evidence="5" id="KW-1185">Reference proteome</keyword>
<evidence type="ECO:0000256" key="1">
    <source>
        <dbReference type="ARBA" id="ARBA00023319"/>
    </source>
</evidence>
<dbReference type="GO" id="GO:0050853">
    <property type="term" value="P:B cell receptor signaling pathway"/>
    <property type="evidence" value="ECO:0007669"/>
    <property type="project" value="TreeGrafter"/>
</dbReference>
<dbReference type="PROSITE" id="PS50835">
    <property type="entry name" value="IG_LIKE"/>
    <property type="match status" value="1"/>
</dbReference>
<name>A0A8C4NX27_DICLA</name>